<dbReference type="Pfam" id="PF20815">
    <property type="entry name" value="GIY_YIG_2"/>
    <property type="match status" value="1"/>
</dbReference>
<protein>
    <recommendedName>
        <fullName evidence="2">GIY-YIG catalytic domain-containing protein</fullName>
    </recommendedName>
</protein>
<feature type="region of interest" description="Disordered" evidence="1">
    <location>
        <begin position="53"/>
        <end position="84"/>
    </location>
</feature>
<dbReference type="EMBL" id="BLKX01000001">
    <property type="protein sequence ID" value="GFG79125.1"/>
    <property type="molecule type" value="Genomic_DNA"/>
</dbReference>
<sequence length="298" mass="32275">MAETYVSYDDAAAYLGVHRSTLGDWIAQGRLDRVLIDGRGYVVAETLSALKQKRSKSDNRRLSASDKAAGNPQSKRPKSGQIGSAAAELAGHTTRPTPEHQLRLGRSSVDLSSEISALVWQLTRQDAATKPALFPADTLQAARPGMYSWWGDDEACNVLGEAVGMHLPPLLYVGQAGATRWPSGAKSAATLLSRIGTQHIRGNARSSTFRLTVSSLLADRLSLVPVKGGKLDPDSNAQVSAWIADHLRVVIAPFDDRDALGQVEKGVVAQLDPPLNLEHCRPSQARTRLTQRRGNFRR</sequence>
<evidence type="ECO:0000256" key="1">
    <source>
        <dbReference type="SAM" id="MobiDB-lite"/>
    </source>
</evidence>
<comment type="caution">
    <text evidence="3">The sequence shown here is derived from an EMBL/GenBank/DDBJ whole genome shotgun (WGS) entry which is preliminary data.</text>
</comment>
<reference evidence="3 4" key="1">
    <citation type="journal article" date="2019" name="Emerg. Microbes Infect.">
        <title>Comprehensive subspecies identification of 175 nontuberculous mycobacteria species based on 7547 genomic profiles.</title>
        <authorList>
            <person name="Matsumoto Y."/>
            <person name="Kinjo T."/>
            <person name="Motooka D."/>
            <person name="Nabeya D."/>
            <person name="Jung N."/>
            <person name="Uechi K."/>
            <person name="Horii T."/>
            <person name="Iida T."/>
            <person name="Fujita J."/>
            <person name="Nakamura S."/>
        </authorList>
    </citation>
    <scope>NUCLEOTIDE SEQUENCE [LARGE SCALE GENOMIC DNA]</scope>
    <source>
        <strain evidence="3 4">JCM 18565</strain>
    </source>
</reference>
<name>A0ABQ1C3X2_9MYCO</name>
<accession>A0ABQ1C3X2</accession>
<evidence type="ECO:0000313" key="4">
    <source>
        <dbReference type="Proteomes" id="UP000465240"/>
    </source>
</evidence>
<feature type="domain" description="GIY-YIG catalytic" evidence="2">
    <location>
        <begin position="169"/>
        <end position="293"/>
    </location>
</feature>
<organism evidence="3 4">
    <name type="scientific">Mycobacterium paragordonae</name>
    <dbReference type="NCBI Taxonomy" id="1389713"/>
    <lineage>
        <taxon>Bacteria</taxon>
        <taxon>Bacillati</taxon>
        <taxon>Actinomycetota</taxon>
        <taxon>Actinomycetes</taxon>
        <taxon>Mycobacteriales</taxon>
        <taxon>Mycobacteriaceae</taxon>
        <taxon>Mycobacterium</taxon>
    </lineage>
</organism>
<proteinExistence type="predicted"/>
<keyword evidence="4" id="KW-1185">Reference proteome</keyword>
<dbReference type="RefSeq" id="WP_162951465.1">
    <property type="nucleotide sequence ID" value="NZ_BLKX01000001.1"/>
</dbReference>
<evidence type="ECO:0000259" key="2">
    <source>
        <dbReference type="Pfam" id="PF20815"/>
    </source>
</evidence>
<feature type="compositionally biased region" description="Basic and acidic residues" evidence="1">
    <location>
        <begin position="55"/>
        <end position="64"/>
    </location>
</feature>
<evidence type="ECO:0000313" key="3">
    <source>
        <dbReference type="EMBL" id="GFG79125.1"/>
    </source>
</evidence>
<gene>
    <name evidence="3" type="ORF">MPRG_24010</name>
</gene>
<dbReference type="InterPro" id="IPR049311">
    <property type="entry name" value="GIY_YIG_cat"/>
</dbReference>
<dbReference type="Proteomes" id="UP000465240">
    <property type="component" value="Unassembled WGS sequence"/>
</dbReference>